<evidence type="ECO:0000313" key="2">
    <source>
        <dbReference type="EMBL" id="TRW15266.1"/>
    </source>
</evidence>
<comment type="caution">
    <text evidence="2">The sequence shown here is derived from an EMBL/GenBank/DDBJ whole genome shotgun (WGS) entry which is preliminary data.</text>
</comment>
<keyword evidence="3" id="KW-1185">Reference proteome</keyword>
<dbReference type="PRINTS" id="PR00111">
    <property type="entry name" value="ABHYDROLASE"/>
</dbReference>
<keyword evidence="2" id="KW-0378">Hydrolase</keyword>
<dbReference type="AlphaFoldDB" id="A0A552UAM4"/>
<evidence type="ECO:0000313" key="3">
    <source>
        <dbReference type="Proteomes" id="UP000317894"/>
    </source>
</evidence>
<feature type="domain" description="AB hydrolase-1" evidence="1">
    <location>
        <begin position="43"/>
        <end position="277"/>
    </location>
</feature>
<sequence length="302" mass="32770">MLRVPDISVAELRAKYASPTSQFVEVLPGLTVHLRDEGPRGAPVLVLLHGSNASLHTWEPWVARLKDSYRIVSLDLPAHGLTGPDPQRDYSTVKSARIVAAVADHLRLGRFVLAGNSMGGGIAARFAVTYPDRLNGLVLVDAGGQPTPGERDTPLVLRIAQIPVVRDVVAGITPRWLVANGLQGAVSVKSVLTEAAVDRYWELLRYPGNRQATLDRFGQGYGSVSPAELAGVKTPTLILWGREDRFIPVSSAGWYAQHLPNARTVIYDRVGHLPMEETPDVSARDVRAFMASLQPAGRIDAR</sequence>
<dbReference type="SUPFAM" id="SSF53474">
    <property type="entry name" value="alpha/beta-Hydrolases"/>
    <property type="match status" value="1"/>
</dbReference>
<dbReference type="InterPro" id="IPR029058">
    <property type="entry name" value="AB_hydrolase_fold"/>
</dbReference>
<dbReference type="Gene3D" id="3.40.50.1820">
    <property type="entry name" value="alpha/beta hydrolase"/>
    <property type="match status" value="1"/>
</dbReference>
<name>A0A552UAM4_9SPHN</name>
<dbReference type="Pfam" id="PF00561">
    <property type="entry name" value="Abhydrolase_1"/>
    <property type="match status" value="1"/>
</dbReference>
<dbReference type="OrthoDB" id="9804723at2"/>
<dbReference type="InterPro" id="IPR050266">
    <property type="entry name" value="AB_hydrolase_sf"/>
</dbReference>
<evidence type="ECO:0000259" key="1">
    <source>
        <dbReference type="Pfam" id="PF00561"/>
    </source>
</evidence>
<dbReference type="EMBL" id="VJWA01000002">
    <property type="protein sequence ID" value="TRW15266.1"/>
    <property type="molecule type" value="Genomic_DNA"/>
</dbReference>
<accession>A0A552UAM4</accession>
<proteinExistence type="predicted"/>
<dbReference type="GO" id="GO:0016020">
    <property type="term" value="C:membrane"/>
    <property type="evidence" value="ECO:0007669"/>
    <property type="project" value="TreeGrafter"/>
</dbReference>
<gene>
    <name evidence="2" type="ORF">FMM06_10130</name>
</gene>
<organism evidence="2 3">
    <name type="scientific">Glacieibacterium frigidum</name>
    <dbReference type="NCBI Taxonomy" id="2593303"/>
    <lineage>
        <taxon>Bacteria</taxon>
        <taxon>Pseudomonadati</taxon>
        <taxon>Pseudomonadota</taxon>
        <taxon>Alphaproteobacteria</taxon>
        <taxon>Sphingomonadales</taxon>
        <taxon>Sphingosinicellaceae</taxon>
        <taxon>Glacieibacterium</taxon>
    </lineage>
</organism>
<dbReference type="GO" id="GO:0016787">
    <property type="term" value="F:hydrolase activity"/>
    <property type="evidence" value="ECO:0007669"/>
    <property type="project" value="UniProtKB-KW"/>
</dbReference>
<dbReference type="PANTHER" id="PTHR43798">
    <property type="entry name" value="MONOACYLGLYCEROL LIPASE"/>
    <property type="match status" value="1"/>
</dbReference>
<dbReference type="Proteomes" id="UP000317894">
    <property type="component" value="Unassembled WGS sequence"/>
</dbReference>
<reference evidence="2 3" key="1">
    <citation type="submission" date="2019-07" db="EMBL/GenBank/DDBJ databases">
        <title>Novel species isolated from glacier.</title>
        <authorList>
            <person name="Liu Q."/>
            <person name="Xin Y.-H."/>
        </authorList>
    </citation>
    <scope>NUCLEOTIDE SEQUENCE [LARGE SCALE GENOMIC DNA]</scope>
    <source>
        <strain evidence="2 3">LB1R16</strain>
    </source>
</reference>
<protein>
    <submittedName>
        <fullName evidence="2">Alpha/beta hydrolase</fullName>
    </submittedName>
</protein>
<dbReference type="PANTHER" id="PTHR43798:SF33">
    <property type="entry name" value="HYDROLASE, PUTATIVE (AFU_ORTHOLOGUE AFUA_2G14860)-RELATED"/>
    <property type="match status" value="1"/>
</dbReference>
<dbReference type="InterPro" id="IPR000073">
    <property type="entry name" value="AB_hydrolase_1"/>
</dbReference>